<dbReference type="Proteomes" id="UP001237780">
    <property type="component" value="Unassembled WGS sequence"/>
</dbReference>
<dbReference type="GO" id="GO:0008168">
    <property type="term" value="F:methyltransferase activity"/>
    <property type="evidence" value="ECO:0007669"/>
    <property type="project" value="UniProtKB-KW"/>
</dbReference>
<name>A0ABU0SBF0_9HYPH</name>
<reference evidence="2 3" key="1">
    <citation type="submission" date="2023-07" db="EMBL/GenBank/DDBJ databases">
        <title>Comparative genomics of wheat-associated soil bacteria to identify genetic determinants of phenazine resistance.</title>
        <authorList>
            <person name="Mouncey N."/>
        </authorList>
    </citation>
    <scope>NUCLEOTIDE SEQUENCE [LARGE SCALE GENOMIC DNA]</scope>
    <source>
        <strain evidence="2 3">W4I11</strain>
    </source>
</reference>
<evidence type="ECO:0000313" key="2">
    <source>
        <dbReference type="EMBL" id="MDQ0998071.1"/>
    </source>
</evidence>
<dbReference type="Gene3D" id="3.40.50.150">
    <property type="entry name" value="Vaccinia Virus protein VP39"/>
    <property type="match status" value="1"/>
</dbReference>
<dbReference type="InterPro" id="IPR029063">
    <property type="entry name" value="SAM-dependent_MTases_sf"/>
</dbReference>
<keyword evidence="2" id="KW-0808">Transferase</keyword>
<dbReference type="RefSeq" id="WP_307282555.1">
    <property type="nucleotide sequence ID" value="NZ_JAUSZT010000003.1"/>
</dbReference>
<keyword evidence="3" id="KW-1185">Reference proteome</keyword>
<dbReference type="CDD" id="cd02440">
    <property type="entry name" value="AdoMet_MTases"/>
    <property type="match status" value="1"/>
</dbReference>
<dbReference type="InterPro" id="IPR013216">
    <property type="entry name" value="Methyltransf_11"/>
</dbReference>
<organism evidence="2 3">
    <name type="scientific">Phyllobacterium ifriqiyense</name>
    <dbReference type="NCBI Taxonomy" id="314238"/>
    <lineage>
        <taxon>Bacteria</taxon>
        <taxon>Pseudomonadati</taxon>
        <taxon>Pseudomonadota</taxon>
        <taxon>Alphaproteobacteria</taxon>
        <taxon>Hyphomicrobiales</taxon>
        <taxon>Phyllobacteriaceae</taxon>
        <taxon>Phyllobacterium</taxon>
    </lineage>
</organism>
<evidence type="ECO:0000313" key="3">
    <source>
        <dbReference type="Proteomes" id="UP001237780"/>
    </source>
</evidence>
<comment type="caution">
    <text evidence="2">The sequence shown here is derived from an EMBL/GenBank/DDBJ whole genome shotgun (WGS) entry which is preliminary data.</text>
</comment>
<dbReference type="Pfam" id="PF08241">
    <property type="entry name" value="Methyltransf_11"/>
    <property type="match status" value="1"/>
</dbReference>
<proteinExistence type="predicted"/>
<protein>
    <submittedName>
        <fullName evidence="2">SAM-dependent methyltransferase</fullName>
    </submittedName>
</protein>
<dbReference type="GO" id="GO:0032259">
    <property type="term" value="P:methylation"/>
    <property type="evidence" value="ECO:0007669"/>
    <property type="project" value="UniProtKB-KW"/>
</dbReference>
<feature type="domain" description="Methyltransferase type 11" evidence="1">
    <location>
        <begin position="63"/>
        <end position="159"/>
    </location>
</feature>
<gene>
    <name evidence="2" type="ORF">QFZ34_003253</name>
</gene>
<evidence type="ECO:0000259" key="1">
    <source>
        <dbReference type="Pfam" id="PF08241"/>
    </source>
</evidence>
<accession>A0ABU0SBF0</accession>
<dbReference type="SUPFAM" id="SSF53335">
    <property type="entry name" value="S-adenosyl-L-methionine-dependent methyltransferases"/>
    <property type="match status" value="1"/>
</dbReference>
<dbReference type="EMBL" id="JAUSZT010000003">
    <property type="protein sequence ID" value="MDQ0998071.1"/>
    <property type="molecule type" value="Genomic_DNA"/>
</dbReference>
<sequence>MDSFIGRILASADAKDGDLPGFPPPEVQARFVGRSGRDALSEVLPFVSLIQDYSLPSNSTQVLDFGCGWGRIARFFQNSVDAEALKLADVDPEALNWCKDSGVKGTRYLLEPTGKLPFDNNSIDVAYSYSVFSHLSEVSAVHWLNELHRALRPNGILIFTTQSMRFLQLVLACNQKTDPSAMEASIGTYMGRNPQRSVEQFQSGQHAYSDVNGLGGGGMLSGDFYGWAAIPQKWFENHFRWAFHVEEYIDDPAVLEQAVYVARKK</sequence>
<keyword evidence="2" id="KW-0489">Methyltransferase</keyword>